<name>A0ACB8TBI1_9AGAM</name>
<dbReference type="Proteomes" id="UP000814140">
    <property type="component" value="Unassembled WGS sequence"/>
</dbReference>
<dbReference type="EMBL" id="MU277195">
    <property type="protein sequence ID" value="KAI0065370.1"/>
    <property type="molecule type" value="Genomic_DNA"/>
</dbReference>
<evidence type="ECO:0000313" key="1">
    <source>
        <dbReference type="EMBL" id="KAI0065370.1"/>
    </source>
</evidence>
<comment type="caution">
    <text evidence="1">The sequence shown here is derived from an EMBL/GenBank/DDBJ whole genome shotgun (WGS) entry which is preliminary data.</text>
</comment>
<reference evidence="1" key="1">
    <citation type="submission" date="2021-03" db="EMBL/GenBank/DDBJ databases">
        <authorList>
            <consortium name="DOE Joint Genome Institute"/>
            <person name="Ahrendt S."/>
            <person name="Looney B.P."/>
            <person name="Miyauchi S."/>
            <person name="Morin E."/>
            <person name="Drula E."/>
            <person name="Courty P.E."/>
            <person name="Chicoki N."/>
            <person name="Fauchery L."/>
            <person name="Kohler A."/>
            <person name="Kuo A."/>
            <person name="Labutti K."/>
            <person name="Pangilinan J."/>
            <person name="Lipzen A."/>
            <person name="Riley R."/>
            <person name="Andreopoulos W."/>
            <person name="He G."/>
            <person name="Johnson J."/>
            <person name="Barry K.W."/>
            <person name="Grigoriev I.V."/>
            <person name="Nagy L."/>
            <person name="Hibbett D."/>
            <person name="Henrissat B."/>
            <person name="Matheny P.B."/>
            <person name="Labbe J."/>
            <person name="Martin F."/>
        </authorList>
    </citation>
    <scope>NUCLEOTIDE SEQUENCE</scope>
    <source>
        <strain evidence="1">HHB10654</strain>
    </source>
</reference>
<sequence>MKTHKIELVSNGVPTSFSFTDSSFLVQSSDRAKPKLEVPLKRILWAGITGNVIDVHVLAKKHARLVLVKVEGRASDVGEETTQWVEELMRAAYPGVKPQRRFLVIINPAGGPGKANIIFKRKVEPMLRIAHCTYETIFTEYQRHAVQIGTDIALDKYDAILVVSGDGVLHELFNGFAQHAEPRRAFKIPIAPIPAGSGNGTSLNLIGLEEGQDVSAAALNAIKGRPMPVDLCSVLQNEQRSFSFMTQCVGLMADLDLGTEHLRWMGSNRFVYGFLRGIITRKSYPFSIAIKALESDKAKMLDSLRALRSKSPEELFQDTATDEVVDNTLPPLRYVSDDPEGWITMDEPILYMYAGKGPFVSRDLMQFPVSMPNDGVVDVVVQAATSRVGMLKGMDGAEHGAGYWRNSARYYKAVAYRVKPLKSQGYLSIDGEKFPYEEFRVEVHQGLGTLLSPLGRYAAEFDDAPPDA</sequence>
<protein>
    <submittedName>
        <fullName evidence="1">Uncharacterized protein</fullName>
    </submittedName>
</protein>
<organism evidence="1 2">
    <name type="scientific">Artomyces pyxidatus</name>
    <dbReference type="NCBI Taxonomy" id="48021"/>
    <lineage>
        <taxon>Eukaryota</taxon>
        <taxon>Fungi</taxon>
        <taxon>Dikarya</taxon>
        <taxon>Basidiomycota</taxon>
        <taxon>Agaricomycotina</taxon>
        <taxon>Agaricomycetes</taxon>
        <taxon>Russulales</taxon>
        <taxon>Auriscalpiaceae</taxon>
        <taxon>Artomyces</taxon>
    </lineage>
</organism>
<accession>A0ACB8TBI1</accession>
<evidence type="ECO:0000313" key="2">
    <source>
        <dbReference type="Proteomes" id="UP000814140"/>
    </source>
</evidence>
<reference evidence="1" key="2">
    <citation type="journal article" date="2022" name="New Phytol.">
        <title>Evolutionary transition to the ectomycorrhizal habit in the genomes of a hyperdiverse lineage of mushroom-forming fungi.</title>
        <authorList>
            <person name="Looney B."/>
            <person name="Miyauchi S."/>
            <person name="Morin E."/>
            <person name="Drula E."/>
            <person name="Courty P.E."/>
            <person name="Kohler A."/>
            <person name="Kuo A."/>
            <person name="LaButti K."/>
            <person name="Pangilinan J."/>
            <person name="Lipzen A."/>
            <person name="Riley R."/>
            <person name="Andreopoulos W."/>
            <person name="He G."/>
            <person name="Johnson J."/>
            <person name="Nolan M."/>
            <person name="Tritt A."/>
            <person name="Barry K.W."/>
            <person name="Grigoriev I.V."/>
            <person name="Nagy L.G."/>
            <person name="Hibbett D."/>
            <person name="Henrissat B."/>
            <person name="Matheny P.B."/>
            <person name="Labbe J."/>
            <person name="Martin F.M."/>
        </authorList>
    </citation>
    <scope>NUCLEOTIDE SEQUENCE</scope>
    <source>
        <strain evidence="1">HHB10654</strain>
    </source>
</reference>
<gene>
    <name evidence="1" type="ORF">BV25DRAFT_1850670</name>
</gene>
<keyword evidence="2" id="KW-1185">Reference proteome</keyword>
<proteinExistence type="predicted"/>